<keyword evidence="1" id="KW-0072">Autophagy</keyword>
<accession>A0A7J0GFL4</accession>
<comment type="function">
    <text evidence="1">Required for autophagy.</text>
</comment>
<evidence type="ECO:0000313" key="4">
    <source>
        <dbReference type="EMBL" id="GFZ09603.1"/>
    </source>
</evidence>
<dbReference type="Gene3D" id="3.10.20.90">
    <property type="entry name" value="Phosphatidylinositol 3-kinase Catalytic Subunit, Chain A, domain 1"/>
    <property type="match status" value="1"/>
</dbReference>
<dbReference type="Proteomes" id="UP000585474">
    <property type="component" value="Unassembled WGS sequence"/>
</dbReference>
<proteinExistence type="inferred from homology"/>
<dbReference type="PANTHER" id="PTHR13040:SF2">
    <property type="entry name" value="AUTOPHAGY PROTEIN 5"/>
    <property type="match status" value="1"/>
</dbReference>
<comment type="similarity">
    <text evidence="1">Belongs to the ATG5 family.</text>
</comment>
<dbReference type="EMBL" id="BJWL01000021">
    <property type="protein sequence ID" value="GFZ09603.1"/>
    <property type="molecule type" value="Genomic_DNA"/>
</dbReference>
<comment type="subunit">
    <text evidence="1">Conjugated with ATG12.</text>
</comment>
<dbReference type="GO" id="GO:0034727">
    <property type="term" value="P:piecemeal microautophagy of the nucleus"/>
    <property type="evidence" value="ECO:0007669"/>
    <property type="project" value="TreeGrafter"/>
</dbReference>
<reference evidence="4 5" key="1">
    <citation type="submission" date="2019-07" db="EMBL/GenBank/DDBJ databases">
        <title>De Novo Assembly of kiwifruit Actinidia rufa.</title>
        <authorList>
            <person name="Sugita-Konishi S."/>
            <person name="Sato K."/>
            <person name="Mori E."/>
            <person name="Abe Y."/>
            <person name="Kisaki G."/>
            <person name="Hamano K."/>
            <person name="Suezawa K."/>
            <person name="Otani M."/>
            <person name="Fukuda T."/>
            <person name="Manabe T."/>
            <person name="Gomi K."/>
            <person name="Tabuchi M."/>
            <person name="Akimitsu K."/>
            <person name="Kataoka I."/>
        </authorList>
    </citation>
    <scope>NUCLEOTIDE SEQUENCE [LARGE SCALE GENOMIC DNA]</scope>
    <source>
        <strain evidence="5">cv. Fuchu</strain>
    </source>
</reference>
<dbReference type="GO" id="GO:0044233">
    <property type="term" value="C:mitochondria-associated endoplasmic reticulum membrane contact site"/>
    <property type="evidence" value="ECO:0007669"/>
    <property type="project" value="TreeGrafter"/>
</dbReference>
<dbReference type="AlphaFoldDB" id="A0A7J0GFL4"/>
<keyword evidence="1" id="KW-0813">Transport</keyword>
<protein>
    <recommendedName>
        <fullName evidence="1">Autophagy protein 5</fullName>
    </recommendedName>
</protein>
<evidence type="ECO:0000256" key="2">
    <source>
        <dbReference type="SAM" id="MobiDB-lite"/>
    </source>
</evidence>
<organism evidence="4 5">
    <name type="scientific">Actinidia rufa</name>
    <dbReference type="NCBI Taxonomy" id="165716"/>
    <lineage>
        <taxon>Eukaryota</taxon>
        <taxon>Viridiplantae</taxon>
        <taxon>Streptophyta</taxon>
        <taxon>Embryophyta</taxon>
        <taxon>Tracheophyta</taxon>
        <taxon>Spermatophyta</taxon>
        <taxon>Magnoliopsida</taxon>
        <taxon>eudicotyledons</taxon>
        <taxon>Gunneridae</taxon>
        <taxon>Pentapetalae</taxon>
        <taxon>asterids</taxon>
        <taxon>Ericales</taxon>
        <taxon>Actinidiaceae</taxon>
        <taxon>Actinidia</taxon>
    </lineage>
</organism>
<feature type="domain" description="Autophagy protein ATG5 UblB" evidence="3">
    <location>
        <begin position="17"/>
        <end position="122"/>
    </location>
</feature>
<dbReference type="GO" id="GO:0000422">
    <property type="term" value="P:autophagy of mitochondrion"/>
    <property type="evidence" value="ECO:0007669"/>
    <property type="project" value="TreeGrafter"/>
</dbReference>
<keyword evidence="5" id="KW-1185">Reference proteome</keyword>
<evidence type="ECO:0000313" key="5">
    <source>
        <dbReference type="Proteomes" id="UP000585474"/>
    </source>
</evidence>
<dbReference type="OrthoDB" id="272162at2759"/>
<keyword evidence="1" id="KW-0963">Cytoplasm</keyword>
<dbReference type="GO" id="GO:0034274">
    <property type="term" value="C:Atg12-Atg5-Atg16 complex"/>
    <property type="evidence" value="ECO:0007669"/>
    <property type="project" value="TreeGrafter"/>
</dbReference>
<dbReference type="GO" id="GO:0034045">
    <property type="term" value="C:phagophore assembly site membrane"/>
    <property type="evidence" value="ECO:0007669"/>
    <property type="project" value="TreeGrafter"/>
</dbReference>
<dbReference type="Pfam" id="PF04106">
    <property type="entry name" value="ATG5_UblB"/>
    <property type="match status" value="1"/>
</dbReference>
<dbReference type="InterPro" id="IPR048318">
    <property type="entry name" value="ATG5_UblB"/>
</dbReference>
<dbReference type="GO" id="GO:0006995">
    <property type="term" value="P:cellular response to nitrogen starvation"/>
    <property type="evidence" value="ECO:0007669"/>
    <property type="project" value="TreeGrafter"/>
</dbReference>
<dbReference type="GO" id="GO:0061908">
    <property type="term" value="C:phagophore"/>
    <property type="evidence" value="ECO:0007669"/>
    <property type="project" value="TreeGrafter"/>
</dbReference>
<dbReference type="GO" id="GO:0019776">
    <property type="term" value="F:Atg8-family ligase activity"/>
    <property type="evidence" value="ECO:0007669"/>
    <property type="project" value="TreeGrafter"/>
</dbReference>
<evidence type="ECO:0000256" key="1">
    <source>
        <dbReference type="RuleBase" id="RU361202"/>
    </source>
</evidence>
<sequence length="132" mass="14532">MTFDATPISLFLPLWTAGKCFTLLDAVKTLLPEFFAEKSANEDILGAEVGDEPRSPSEHGSNTGTAEEVGETLCGQEGSDSLSDKAEIKLLRIQGIEPKLEIPFSWVVNNLINPERFLHICVYVRVLEPITI</sequence>
<name>A0A7J0GFL4_9ERIC</name>
<comment type="caution">
    <text evidence="4">The sequence shown here is derived from an EMBL/GenBank/DDBJ whole genome shotgun (WGS) entry which is preliminary data.</text>
</comment>
<keyword evidence="1" id="KW-1017">Isopeptide bond</keyword>
<feature type="region of interest" description="Disordered" evidence="2">
    <location>
        <begin position="46"/>
        <end position="80"/>
    </location>
</feature>
<comment type="subcellular location">
    <subcellularLocation>
        <location evidence="1">Cytoplasm</location>
    </subcellularLocation>
</comment>
<keyword evidence="1" id="KW-0832">Ubl conjugation</keyword>
<dbReference type="InterPro" id="IPR007239">
    <property type="entry name" value="Atg5"/>
</dbReference>
<evidence type="ECO:0000259" key="3">
    <source>
        <dbReference type="Pfam" id="PF04106"/>
    </source>
</evidence>
<dbReference type="GO" id="GO:0005776">
    <property type="term" value="C:autophagosome"/>
    <property type="evidence" value="ECO:0007669"/>
    <property type="project" value="TreeGrafter"/>
</dbReference>
<dbReference type="PANTHER" id="PTHR13040">
    <property type="entry name" value="AUTOPHAGY PROTEIN 5"/>
    <property type="match status" value="1"/>
</dbReference>
<gene>
    <name evidence="4" type="ORF">Acr_21g0002020</name>
</gene>